<evidence type="ECO:0000313" key="2">
    <source>
        <dbReference type="EMBL" id="ORY32724.1"/>
    </source>
</evidence>
<accession>A0A1Y2BD73</accession>
<proteinExistence type="predicted"/>
<dbReference type="OrthoDB" id="10496666at2759"/>
<protein>
    <submittedName>
        <fullName evidence="2">Uncharacterized protein</fullName>
    </submittedName>
</protein>
<name>A0A1Y2BD73_9FUNG</name>
<keyword evidence="3" id="KW-1185">Reference proteome</keyword>
<reference evidence="2 3" key="1">
    <citation type="submission" date="2016-07" db="EMBL/GenBank/DDBJ databases">
        <title>Pervasive Adenine N6-methylation of Active Genes in Fungi.</title>
        <authorList>
            <consortium name="DOE Joint Genome Institute"/>
            <person name="Mondo S.J."/>
            <person name="Dannebaum R.O."/>
            <person name="Kuo R.C."/>
            <person name="Labutti K."/>
            <person name="Haridas S."/>
            <person name="Kuo A."/>
            <person name="Salamov A."/>
            <person name="Ahrendt S.R."/>
            <person name="Lipzen A."/>
            <person name="Sullivan W."/>
            <person name="Andreopoulos W.B."/>
            <person name="Clum A."/>
            <person name="Lindquist E."/>
            <person name="Daum C."/>
            <person name="Ramamoorthy G.K."/>
            <person name="Gryganskyi A."/>
            <person name="Culley D."/>
            <person name="Magnuson J.K."/>
            <person name="James T.Y."/>
            <person name="O'Malley M.A."/>
            <person name="Stajich J.E."/>
            <person name="Spatafora J.W."/>
            <person name="Visel A."/>
            <person name="Grigoriev I.V."/>
        </authorList>
    </citation>
    <scope>NUCLEOTIDE SEQUENCE [LARGE SCALE GENOMIC DNA]</scope>
    <source>
        <strain evidence="2 3">JEL800</strain>
    </source>
</reference>
<dbReference type="AlphaFoldDB" id="A0A1Y2BD73"/>
<organism evidence="2 3">
    <name type="scientific">Rhizoclosmatium globosum</name>
    <dbReference type="NCBI Taxonomy" id="329046"/>
    <lineage>
        <taxon>Eukaryota</taxon>
        <taxon>Fungi</taxon>
        <taxon>Fungi incertae sedis</taxon>
        <taxon>Chytridiomycota</taxon>
        <taxon>Chytridiomycota incertae sedis</taxon>
        <taxon>Chytridiomycetes</taxon>
        <taxon>Chytridiales</taxon>
        <taxon>Chytriomycetaceae</taxon>
        <taxon>Rhizoclosmatium</taxon>
    </lineage>
</organism>
<sequence>MASTSAKETGNPASTSVTSSSMISSLTQSSADLASTVTKAVTSVTTSPTNNLTTAAQLLSTYETTSRSIFATVTRAAPSSSRMVSTIISPSVTVFTVPSPLPSVCTVNVAPTYLLEVAAGPIPLTKALSKYNGDVTSIVATLNQLLPASLNQLNAAQVTSSLFSVVEPIQPGGNPTTFLGADFTDGSNAVVVLITSSQYKFNGLPGPLDIQTYGIVLFLLRLLRFQVEELVLVYTEHMVLASISFSVTATRKRDNSDVGFVVINGHKNDNFSGWNYSFRILDYVEPTLVLIKAESIDK</sequence>
<evidence type="ECO:0000256" key="1">
    <source>
        <dbReference type="SAM" id="MobiDB-lite"/>
    </source>
</evidence>
<dbReference type="EMBL" id="MCGO01000070">
    <property type="protein sequence ID" value="ORY32724.1"/>
    <property type="molecule type" value="Genomic_DNA"/>
</dbReference>
<feature type="compositionally biased region" description="Polar residues" evidence="1">
    <location>
        <begin position="1"/>
        <end position="13"/>
    </location>
</feature>
<dbReference type="Proteomes" id="UP000193642">
    <property type="component" value="Unassembled WGS sequence"/>
</dbReference>
<gene>
    <name evidence="2" type="ORF">BCR33DRAFT_744013</name>
</gene>
<comment type="caution">
    <text evidence="2">The sequence shown here is derived from an EMBL/GenBank/DDBJ whole genome shotgun (WGS) entry which is preliminary data.</text>
</comment>
<evidence type="ECO:0000313" key="3">
    <source>
        <dbReference type="Proteomes" id="UP000193642"/>
    </source>
</evidence>
<feature type="region of interest" description="Disordered" evidence="1">
    <location>
        <begin position="1"/>
        <end position="21"/>
    </location>
</feature>